<evidence type="ECO:0000256" key="3">
    <source>
        <dbReference type="ARBA" id="ARBA00022833"/>
    </source>
</evidence>
<name>K0S790_THAOC</name>
<evidence type="ECO:0000313" key="6">
    <source>
        <dbReference type="EMBL" id="EJK60774.1"/>
    </source>
</evidence>
<dbReference type="PROSITE" id="PS01360">
    <property type="entry name" value="ZF_MYND_1"/>
    <property type="match status" value="1"/>
</dbReference>
<dbReference type="PROSITE" id="PS50865">
    <property type="entry name" value="ZF_MYND_2"/>
    <property type="match status" value="1"/>
</dbReference>
<dbReference type="eggNOG" id="ENOG502SC8I">
    <property type="taxonomic scope" value="Eukaryota"/>
</dbReference>
<evidence type="ECO:0000256" key="1">
    <source>
        <dbReference type="ARBA" id="ARBA00022723"/>
    </source>
</evidence>
<accession>K0S790</accession>
<dbReference type="InterPro" id="IPR006597">
    <property type="entry name" value="Sel1-like"/>
</dbReference>
<sequence>MSVVPIAAAKSAEACANCGKESSDIVKLRNCTACYLVKYCSVDCQKNHLKKHKKACKERAAEFKDEKLYGQGHERPAFGYCPICFLAIPIRTQDHSVFYSCCMKSVCDGCCIMAFEQGYGADCPFCRTPEAENDDLVLGMIQKRVAARDPIAIRRLGDFHLTGECGLEKNTTRALELWTEAAELGSMEALFKLGIAVHQGELGVAQDEIKGIRYWEAAAMQGCAESRHMLGFVELKNSNCDRAVRHFLISAKMGFKDSLDKIKEMFANGHATKAQYAEGLTGYQDAVEAMKSPERDKALATFGAQHDALKAFTGR</sequence>
<dbReference type="PANTHER" id="PTHR45011:SF1">
    <property type="entry name" value="DAP3-BINDING CELL DEATH ENHANCER 1"/>
    <property type="match status" value="1"/>
</dbReference>
<dbReference type="InterPro" id="IPR052748">
    <property type="entry name" value="ISR_Activator"/>
</dbReference>
<dbReference type="Pfam" id="PF01753">
    <property type="entry name" value="zf-MYND"/>
    <property type="match status" value="1"/>
</dbReference>
<dbReference type="InterPro" id="IPR011990">
    <property type="entry name" value="TPR-like_helical_dom_sf"/>
</dbReference>
<organism evidence="6 7">
    <name type="scientific">Thalassiosira oceanica</name>
    <name type="common">Marine diatom</name>
    <dbReference type="NCBI Taxonomy" id="159749"/>
    <lineage>
        <taxon>Eukaryota</taxon>
        <taxon>Sar</taxon>
        <taxon>Stramenopiles</taxon>
        <taxon>Ochrophyta</taxon>
        <taxon>Bacillariophyta</taxon>
        <taxon>Coscinodiscophyceae</taxon>
        <taxon>Thalassiosirophycidae</taxon>
        <taxon>Thalassiosirales</taxon>
        <taxon>Thalassiosiraceae</taxon>
        <taxon>Thalassiosira</taxon>
    </lineage>
</organism>
<dbReference type="Proteomes" id="UP000266841">
    <property type="component" value="Unassembled WGS sequence"/>
</dbReference>
<evidence type="ECO:0000256" key="4">
    <source>
        <dbReference type="PROSITE-ProRule" id="PRU00134"/>
    </source>
</evidence>
<dbReference type="SUPFAM" id="SSF144232">
    <property type="entry name" value="HIT/MYND zinc finger-like"/>
    <property type="match status" value="1"/>
</dbReference>
<evidence type="ECO:0000259" key="5">
    <source>
        <dbReference type="PROSITE" id="PS50865"/>
    </source>
</evidence>
<gene>
    <name evidence="6" type="ORF">THAOC_18816</name>
</gene>
<dbReference type="Gene3D" id="6.10.140.2220">
    <property type="match status" value="1"/>
</dbReference>
<dbReference type="Gene3D" id="1.25.40.10">
    <property type="entry name" value="Tetratricopeptide repeat domain"/>
    <property type="match status" value="1"/>
</dbReference>
<dbReference type="SUPFAM" id="SSF81901">
    <property type="entry name" value="HCP-like"/>
    <property type="match status" value="1"/>
</dbReference>
<proteinExistence type="predicted"/>
<keyword evidence="7" id="KW-1185">Reference proteome</keyword>
<dbReference type="Pfam" id="PF08238">
    <property type="entry name" value="Sel1"/>
    <property type="match status" value="3"/>
</dbReference>
<keyword evidence="3" id="KW-0862">Zinc</keyword>
<dbReference type="PANTHER" id="PTHR45011">
    <property type="entry name" value="DAP3-BINDING CELL DEATH ENHANCER 1"/>
    <property type="match status" value="1"/>
</dbReference>
<protein>
    <recommendedName>
        <fullName evidence="5">MYND-type domain-containing protein</fullName>
    </recommendedName>
</protein>
<feature type="domain" description="MYND-type" evidence="5">
    <location>
        <begin position="15"/>
        <end position="56"/>
    </location>
</feature>
<dbReference type="GO" id="GO:0008270">
    <property type="term" value="F:zinc ion binding"/>
    <property type="evidence" value="ECO:0007669"/>
    <property type="project" value="UniProtKB-KW"/>
</dbReference>
<reference evidence="6 7" key="1">
    <citation type="journal article" date="2012" name="Genome Biol.">
        <title>Genome and low-iron response of an oceanic diatom adapted to chronic iron limitation.</title>
        <authorList>
            <person name="Lommer M."/>
            <person name="Specht M."/>
            <person name="Roy A.S."/>
            <person name="Kraemer L."/>
            <person name="Andreson R."/>
            <person name="Gutowska M.A."/>
            <person name="Wolf J."/>
            <person name="Bergner S.V."/>
            <person name="Schilhabel M.B."/>
            <person name="Klostermeier U.C."/>
            <person name="Beiko R.G."/>
            <person name="Rosenstiel P."/>
            <person name="Hippler M."/>
            <person name="Laroche J."/>
        </authorList>
    </citation>
    <scope>NUCLEOTIDE SEQUENCE [LARGE SCALE GENOMIC DNA]</scope>
    <source>
        <strain evidence="6 7">CCMP1005</strain>
    </source>
</reference>
<dbReference type="InterPro" id="IPR002893">
    <property type="entry name" value="Znf_MYND"/>
</dbReference>
<evidence type="ECO:0000313" key="7">
    <source>
        <dbReference type="Proteomes" id="UP000266841"/>
    </source>
</evidence>
<keyword evidence="1" id="KW-0479">Metal-binding</keyword>
<evidence type="ECO:0000256" key="2">
    <source>
        <dbReference type="ARBA" id="ARBA00022771"/>
    </source>
</evidence>
<keyword evidence="2 4" id="KW-0863">Zinc-finger</keyword>
<dbReference type="EMBL" id="AGNL01020697">
    <property type="protein sequence ID" value="EJK60774.1"/>
    <property type="molecule type" value="Genomic_DNA"/>
</dbReference>
<dbReference type="OrthoDB" id="272077at2759"/>
<dbReference type="SMART" id="SM00671">
    <property type="entry name" value="SEL1"/>
    <property type="match status" value="3"/>
</dbReference>
<comment type="caution">
    <text evidence="6">The sequence shown here is derived from an EMBL/GenBank/DDBJ whole genome shotgun (WGS) entry which is preliminary data.</text>
</comment>
<dbReference type="AlphaFoldDB" id="K0S790"/>